<gene>
    <name evidence="2" type="ORF">PHMEG_00021547</name>
</gene>
<evidence type="ECO:0000256" key="1">
    <source>
        <dbReference type="SAM" id="MobiDB-lite"/>
    </source>
</evidence>
<proteinExistence type="predicted"/>
<evidence type="ECO:0008006" key="4">
    <source>
        <dbReference type="Google" id="ProtNLM"/>
    </source>
</evidence>
<feature type="compositionally biased region" description="Polar residues" evidence="1">
    <location>
        <begin position="80"/>
        <end position="90"/>
    </location>
</feature>
<keyword evidence="3" id="KW-1185">Reference proteome</keyword>
<evidence type="ECO:0000313" key="2">
    <source>
        <dbReference type="EMBL" id="OWZ06228.1"/>
    </source>
</evidence>
<dbReference type="OrthoDB" id="51779at2759"/>
<accession>A0A225VMU2</accession>
<reference evidence="3" key="1">
    <citation type="submission" date="2017-03" db="EMBL/GenBank/DDBJ databases">
        <title>Phytopthora megakarya and P. palmivora, two closely related causual agents of cacao black pod achieved similar genome size and gene model numbers by different mechanisms.</title>
        <authorList>
            <person name="Ali S."/>
            <person name="Shao J."/>
            <person name="Larry D.J."/>
            <person name="Kronmiller B."/>
            <person name="Shen D."/>
            <person name="Strem M.D."/>
            <person name="Melnick R.L."/>
            <person name="Guiltinan M.J."/>
            <person name="Tyler B.M."/>
            <person name="Meinhardt L.W."/>
            <person name="Bailey B.A."/>
        </authorList>
    </citation>
    <scope>NUCLEOTIDE SEQUENCE [LARGE SCALE GENOMIC DNA]</scope>
    <source>
        <strain evidence="3">zdho120</strain>
    </source>
</reference>
<name>A0A225VMU2_9STRA</name>
<dbReference type="InterPro" id="IPR043502">
    <property type="entry name" value="DNA/RNA_pol_sf"/>
</dbReference>
<dbReference type="SUPFAM" id="SSF56672">
    <property type="entry name" value="DNA/RNA polymerases"/>
    <property type="match status" value="1"/>
</dbReference>
<dbReference type="EMBL" id="NBNE01004056">
    <property type="protein sequence ID" value="OWZ06228.1"/>
    <property type="molecule type" value="Genomic_DNA"/>
</dbReference>
<dbReference type="Proteomes" id="UP000198211">
    <property type="component" value="Unassembled WGS sequence"/>
</dbReference>
<dbReference type="AlphaFoldDB" id="A0A225VMU2"/>
<sequence length="351" mass="39577">MLAFRTPQYNVAPHSAFRSQRQRQDSCLSSFASTFVVVNNIDTYLATTRSDLAVRARLSLAPFSQSELWNRIIREGVQPKWTQSKPQTQQHRPKNHKSSEAHAAAVRRHVRKDQLEGQYLVIDDRVLELWPEVFISPVDVVGKAAGDTRMINDYSYPRRAAVNDFTDRENFPSIAYKPPRDVARRLHDLRLSYPDEKVLLMFGDVSGAFRHVPVHEEYVLIFSFMLTATWVIDLSCGFGWCGSTVFYSLAATVFHDIYEQAAIADDVLSLGQLRGNVWCDAHICVEVDHGDRCSSANLTLCQALATILDPAAISDKNFTAWWSQDKALGLLWNTATGTGSIPEDKLTKALR</sequence>
<organism evidence="2 3">
    <name type="scientific">Phytophthora megakarya</name>
    <dbReference type="NCBI Taxonomy" id="4795"/>
    <lineage>
        <taxon>Eukaryota</taxon>
        <taxon>Sar</taxon>
        <taxon>Stramenopiles</taxon>
        <taxon>Oomycota</taxon>
        <taxon>Peronosporomycetes</taxon>
        <taxon>Peronosporales</taxon>
        <taxon>Peronosporaceae</taxon>
        <taxon>Phytophthora</taxon>
    </lineage>
</organism>
<comment type="caution">
    <text evidence="2">The sequence shown here is derived from an EMBL/GenBank/DDBJ whole genome shotgun (WGS) entry which is preliminary data.</text>
</comment>
<protein>
    <recommendedName>
        <fullName evidence="4">Reverse transcriptase</fullName>
    </recommendedName>
</protein>
<evidence type="ECO:0000313" key="3">
    <source>
        <dbReference type="Proteomes" id="UP000198211"/>
    </source>
</evidence>
<feature type="region of interest" description="Disordered" evidence="1">
    <location>
        <begin position="79"/>
        <end position="104"/>
    </location>
</feature>
<dbReference type="STRING" id="4795.A0A225VMU2"/>